<feature type="region of interest" description="Disordered" evidence="1">
    <location>
        <begin position="1"/>
        <end position="61"/>
    </location>
</feature>
<name>A0A2X3K4N7_9BACT</name>
<gene>
    <name evidence="2" type="ORF">BARAN1_0028</name>
</gene>
<accession>A0A2X3K4N7</accession>
<reference evidence="3" key="1">
    <citation type="submission" date="2018-05" db="EMBL/GenBank/DDBJ databases">
        <authorList>
            <person name="Hao L."/>
        </authorList>
    </citation>
    <scope>NUCLEOTIDE SEQUENCE [LARGE SCALE GENOMIC DNA]</scope>
</reference>
<dbReference type="EMBL" id="LS483254">
    <property type="protein sequence ID" value="SQD92053.1"/>
    <property type="molecule type" value="Genomic_DNA"/>
</dbReference>
<dbReference type="Proteomes" id="UP000249818">
    <property type="component" value="Chromosome BARAN1"/>
</dbReference>
<keyword evidence="3" id="KW-1185">Reference proteome</keyword>
<dbReference type="AlphaFoldDB" id="A0A2X3K4N7"/>
<evidence type="ECO:0000256" key="1">
    <source>
        <dbReference type="SAM" id="MobiDB-lite"/>
    </source>
</evidence>
<organism evidence="2 3">
    <name type="scientific">Candidatus Bipolaricaulis anaerobius</name>
    <dbReference type="NCBI Taxonomy" id="2026885"/>
    <lineage>
        <taxon>Bacteria</taxon>
        <taxon>Candidatus Bipolaricaulota</taxon>
        <taxon>Candidatus Bipolaricaulia</taxon>
        <taxon>Candidatus Bipolaricaulales</taxon>
        <taxon>Candidatus Bipolaricaulaceae</taxon>
        <taxon>Candidatus Bipolaricaulis</taxon>
    </lineage>
</organism>
<protein>
    <submittedName>
        <fullName evidence="2">Uncharacterized protein</fullName>
    </submittedName>
</protein>
<proteinExistence type="predicted"/>
<sequence>MREGRGEGGSPSPYLSSLTRPSPPCGGRGIEAPLTQTLSPLRGRGKEGAPSPYLSPSGGEG</sequence>
<dbReference type="KEGG" id="bana:BARAN1_0028"/>
<evidence type="ECO:0000313" key="2">
    <source>
        <dbReference type="EMBL" id="SQD92053.1"/>
    </source>
</evidence>
<evidence type="ECO:0000313" key="3">
    <source>
        <dbReference type="Proteomes" id="UP000249818"/>
    </source>
</evidence>